<name>A0AAE1WHH9_9LAMI</name>
<evidence type="ECO:0000313" key="3">
    <source>
        <dbReference type="Proteomes" id="UP001289374"/>
    </source>
</evidence>
<sequence length="267" mass="29246">MGRGGSSSSSSEEEDGDAEWRAAIDSVTAAATTFSKRDSNGFPLSSSGRATLEDEEENPKPQSIKHYQIKALKLLDDILDNTIEVVTNTTSVLEKDPAENDAGVRLFKDALPGIVFDHIVELHGPKKKPKLVPGEELDEKSKKFRKKLQSAAVEGADIIAAARAASQKSLAKLEAREAAAKAAAKREEERLYNEQEVQNLPSAILQQNLAKDSSFIELCGLSLGHFLITVHSCKLRLQLRLIELLGIRQQPCSVAILEADMKYNMQH</sequence>
<dbReference type="AlphaFoldDB" id="A0AAE1WHH9"/>
<proteinExistence type="predicted"/>
<comment type="caution">
    <text evidence="2">The sequence shown here is derived from an EMBL/GenBank/DDBJ whole genome shotgun (WGS) entry which is preliminary data.</text>
</comment>
<evidence type="ECO:0000256" key="1">
    <source>
        <dbReference type="SAM" id="MobiDB-lite"/>
    </source>
</evidence>
<dbReference type="PANTHER" id="PTHR36765:SF1">
    <property type="entry name" value="EXPRESSED PROTEIN"/>
    <property type="match status" value="1"/>
</dbReference>
<organism evidence="2 3">
    <name type="scientific">Sesamum angolense</name>
    <dbReference type="NCBI Taxonomy" id="2727404"/>
    <lineage>
        <taxon>Eukaryota</taxon>
        <taxon>Viridiplantae</taxon>
        <taxon>Streptophyta</taxon>
        <taxon>Embryophyta</taxon>
        <taxon>Tracheophyta</taxon>
        <taxon>Spermatophyta</taxon>
        <taxon>Magnoliopsida</taxon>
        <taxon>eudicotyledons</taxon>
        <taxon>Gunneridae</taxon>
        <taxon>Pentapetalae</taxon>
        <taxon>asterids</taxon>
        <taxon>lamiids</taxon>
        <taxon>Lamiales</taxon>
        <taxon>Pedaliaceae</taxon>
        <taxon>Sesamum</taxon>
    </lineage>
</organism>
<keyword evidence="3" id="KW-1185">Reference proteome</keyword>
<accession>A0AAE1WHH9</accession>
<protein>
    <submittedName>
        <fullName evidence="2">Uncharacterized protein</fullName>
    </submittedName>
</protein>
<gene>
    <name evidence="2" type="ORF">Sango_1818300</name>
</gene>
<reference evidence="2" key="1">
    <citation type="submission" date="2020-06" db="EMBL/GenBank/DDBJ databases">
        <authorList>
            <person name="Li T."/>
            <person name="Hu X."/>
            <person name="Zhang T."/>
            <person name="Song X."/>
            <person name="Zhang H."/>
            <person name="Dai N."/>
            <person name="Sheng W."/>
            <person name="Hou X."/>
            <person name="Wei L."/>
        </authorList>
    </citation>
    <scope>NUCLEOTIDE SEQUENCE</scope>
    <source>
        <strain evidence="2">K16</strain>
        <tissue evidence="2">Leaf</tissue>
    </source>
</reference>
<dbReference type="PANTHER" id="PTHR36765">
    <property type="entry name" value="EXPRESSED PROTEIN"/>
    <property type="match status" value="1"/>
</dbReference>
<reference evidence="2" key="2">
    <citation type="journal article" date="2024" name="Plant">
        <title>Genomic evolution and insights into agronomic trait innovations of Sesamum species.</title>
        <authorList>
            <person name="Miao H."/>
            <person name="Wang L."/>
            <person name="Qu L."/>
            <person name="Liu H."/>
            <person name="Sun Y."/>
            <person name="Le M."/>
            <person name="Wang Q."/>
            <person name="Wei S."/>
            <person name="Zheng Y."/>
            <person name="Lin W."/>
            <person name="Duan Y."/>
            <person name="Cao H."/>
            <person name="Xiong S."/>
            <person name="Wang X."/>
            <person name="Wei L."/>
            <person name="Li C."/>
            <person name="Ma Q."/>
            <person name="Ju M."/>
            <person name="Zhao R."/>
            <person name="Li G."/>
            <person name="Mu C."/>
            <person name="Tian Q."/>
            <person name="Mei H."/>
            <person name="Zhang T."/>
            <person name="Gao T."/>
            <person name="Zhang H."/>
        </authorList>
    </citation>
    <scope>NUCLEOTIDE SEQUENCE</scope>
    <source>
        <strain evidence="2">K16</strain>
    </source>
</reference>
<evidence type="ECO:0000313" key="2">
    <source>
        <dbReference type="EMBL" id="KAK4393475.1"/>
    </source>
</evidence>
<feature type="region of interest" description="Disordered" evidence="1">
    <location>
        <begin position="35"/>
        <end position="63"/>
    </location>
</feature>
<dbReference type="EMBL" id="JACGWL010000010">
    <property type="protein sequence ID" value="KAK4393475.1"/>
    <property type="molecule type" value="Genomic_DNA"/>
</dbReference>
<dbReference type="Proteomes" id="UP001289374">
    <property type="component" value="Unassembled WGS sequence"/>
</dbReference>